<reference evidence="2 3" key="1">
    <citation type="submission" date="2019-09" db="EMBL/GenBank/DDBJ databases">
        <title>Paraburkholderia podalyriae sp. nov., A South African Podalyria-associated rhizobium.</title>
        <authorList>
            <person name="Mavima L."/>
            <person name="Beukes C.W."/>
            <person name="Palmer M."/>
            <person name="De Meyer S.E."/>
            <person name="James E.K."/>
            <person name="Maluk M."/>
            <person name="Avontuur J.R."/>
            <person name="Chan W.Y."/>
            <person name="Venter S.N."/>
            <person name="Steenkamp E.T."/>
        </authorList>
    </citation>
    <scope>NUCLEOTIDE SEQUENCE [LARGE SCALE GENOMIC DNA]</scope>
    <source>
        <strain evidence="2 3">WC7.3b</strain>
    </source>
</reference>
<dbReference type="PANTHER" id="PTHR30543:SF21">
    <property type="entry name" value="NAD(P)H-DEPENDENT FMN REDUCTASE LOT6"/>
    <property type="match status" value="1"/>
</dbReference>
<dbReference type="Pfam" id="PF03358">
    <property type="entry name" value="FMN_red"/>
    <property type="match status" value="1"/>
</dbReference>
<dbReference type="InterPro" id="IPR005025">
    <property type="entry name" value="FMN_Rdtase-like_dom"/>
</dbReference>
<sequence length="206" mass="21878">MVMKRPLIVGMGGTTRPGSSSEQSLAIALHKAQQSGAETMLFRGADLILPLYEPQSKVLAPDAKALIDALRRADGVIFSSPCYHGGVSGPLKNAIDYTEEMSADERVYLDGRAVGAICCGFGVQGPMAGLNALRAITHALRGWPVPLGVAINSAAVKFRDCGCDDEKTVQQIEAMADQVLNFAVMSIQERAKARARSSLKCNTSLV</sequence>
<comment type="caution">
    <text evidence="2">The sequence shown here is derived from an EMBL/GenBank/DDBJ whole genome shotgun (WGS) entry which is preliminary data.</text>
</comment>
<accession>A0ABR7PXM3</accession>
<keyword evidence="3" id="KW-1185">Reference proteome</keyword>
<proteinExistence type="predicted"/>
<protein>
    <submittedName>
        <fullName evidence="2">NAD(P)H-dependent oxidoreductase</fullName>
    </submittedName>
</protein>
<dbReference type="InterPro" id="IPR029039">
    <property type="entry name" value="Flavoprotein-like_sf"/>
</dbReference>
<name>A0ABR7PXM3_9BURK</name>
<dbReference type="Proteomes" id="UP000736373">
    <property type="component" value="Unassembled WGS sequence"/>
</dbReference>
<evidence type="ECO:0000313" key="3">
    <source>
        <dbReference type="Proteomes" id="UP000736373"/>
    </source>
</evidence>
<dbReference type="PANTHER" id="PTHR30543">
    <property type="entry name" value="CHROMATE REDUCTASE"/>
    <property type="match status" value="1"/>
</dbReference>
<evidence type="ECO:0000259" key="1">
    <source>
        <dbReference type="Pfam" id="PF03358"/>
    </source>
</evidence>
<organism evidence="2 3">
    <name type="scientific">Paraburkholderia podalyriae</name>
    <dbReference type="NCBI Taxonomy" id="1938811"/>
    <lineage>
        <taxon>Bacteria</taxon>
        <taxon>Pseudomonadati</taxon>
        <taxon>Pseudomonadota</taxon>
        <taxon>Betaproteobacteria</taxon>
        <taxon>Burkholderiales</taxon>
        <taxon>Burkholderiaceae</taxon>
        <taxon>Paraburkholderia</taxon>
    </lineage>
</organism>
<dbReference type="Gene3D" id="3.40.50.360">
    <property type="match status" value="1"/>
</dbReference>
<dbReference type="SUPFAM" id="SSF52218">
    <property type="entry name" value="Flavoproteins"/>
    <property type="match status" value="1"/>
</dbReference>
<gene>
    <name evidence="2" type="ORF">F6X42_32130</name>
</gene>
<dbReference type="InterPro" id="IPR050712">
    <property type="entry name" value="NAD(P)H-dep_reductase"/>
</dbReference>
<evidence type="ECO:0000313" key="2">
    <source>
        <dbReference type="EMBL" id="MBC8751052.1"/>
    </source>
</evidence>
<feature type="domain" description="NADPH-dependent FMN reductase-like" evidence="1">
    <location>
        <begin position="8"/>
        <end position="154"/>
    </location>
</feature>
<dbReference type="EMBL" id="VZQQ01000044">
    <property type="protein sequence ID" value="MBC8751052.1"/>
    <property type="molecule type" value="Genomic_DNA"/>
</dbReference>